<evidence type="ECO:0000313" key="3">
    <source>
        <dbReference type="EMBL" id="NOL38879.1"/>
    </source>
</evidence>
<gene>
    <name evidence="2" type="ORF">HNR71_004170</name>
    <name evidence="3" type="ORF">HPO96_01340</name>
</gene>
<evidence type="ECO:0000256" key="1">
    <source>
        <dbReference type="SAM" id="Phobius"/>
    </source>
</evidence>
<evidence type="ECO:0000313" key="2">
    <source>
        <dbReference type="EMBL" id="MBB6568533.1"/>
    </source>
</evidence>
<feature type="transmembrane region" description="Helical" evidence="1">
    <location>
        <begin position="56"/>
        <end position="83"/>
    </location>
</feature>
<dbReference type="EMBL" id="JACHKF010000001">
    <property type="protein sequence ID" value="MBB6568533.1"/>
    <property type="molecule type" value="Genomic_DNA"/>
</dbReference>
<feature type="transmembrane region" description="Helical" evidence="1">
    <location>
        <begin position="14"/>
        <end position="36"/>
    </location>
</feature>
<organism evidence="3 4">
    <name type="scientific">Kribbella sandramycini</name>
    <dbReference type="NCBI Taxonomy" id="60450"/>
    <lineage>
        <taxon>Bacteria</taxon>
        <taxon>Bacillati</taxon>
        <taxon>Actinomycetota</taxon>
        <taxon>Actinomycetes</taxon>
        <taxon>Propionibacteriales</taxon>
        <taxon>Kribbellaceae</taxon>
        <taxon>Kribbella</taxon>
    </lineage>
</organism>
<sequence length="96" mass="10142">MAVRRVGKSNRDDVIVTTISTRTLLSAGIIAGPLYAVVALDPAVGFPEGVVSRHGIAHFAAGGIGFLALIAFYLAVAQAWAWISATLWQRSKVVHV</sequence>
<dbReference type="AlphaFoldDB" id="A0A7Y4KUE8"/>
<keyword evidence="1" id="KW-1133">Transmembrane helix</keyword>
<dbReference type="EMBL" id="JABJRC010000001">
    <property type="protein sequence ID" value="NOL38879.1"/>
    <property type="molecule type" value="Genomic_DNA"/>
</dbReference>
<proteinExistence type="predicted"/>
<keyword evidence="1" id="KW-0812">Transmembrane</keyword>
<evidence type="ECO:0000313" key="4">
    <source>
        <dbReference type="Proteomes" id="UP000534306"/>
    </source>
</evidence>
<evidence type="ECO:0000313" key="5">
    <source>
        <dbReference type="Proteomes" id="UP000553957"/>
    </source>
</evidence>
<name>A0A7Y4KUE8_9ACTN</name>
<dbReference type="Proteomes" id="UP000534306">
    <property type="component" value="Unassembled WGS sequence"/>
</dbReference>
<reference evidence="3 4" key="1">
    <citation type="submission" date="2020-05" db="EMBL/GenBank/DDBJ databases">
        <title>Genome sequence of Kribbella sandramycini ATCC 39419.</title>
        <authorList>
            <person name="Maclea K.S."/>
            <person name="Fair J.L."/>
        </authorList>
    </citation>
    <scope>NUCLEOTIDE SEQUENCE [LARGE SCALE GENOMIC DNA]</scope>
    <source>
        <strain evidence="3 4">ATCC 39419</strain>
    </source>
</reference>
<dbReference type="RefSeq" id="WP_171670289.1">
    <property type="nucleotide sequence ID" value="NZ_BAAAGT010000018.1"/>
</dbReference>
<keyword evidence="4" id="KW-1185">Reference proteome</keyword>
<keyword evidence="1" id="KW-0472">Membrane</keyword>
<reference evidence="2 5" key="2">
    <citation type="submission" date="2020-08" db="EMBL/GenBank/DDBJ databases">
        <title>Sequencing the genomes of 1000 actinobacteria strains.</title>
        <authorList>
            <person name="Klenk H.-P."/>
        </authorList>
    </citation>
    <scope>NUCLEOTIDE SEQUENCE [LARGE SCALE GENOMIC DNA]</scope>
    <source>
        <strain evidence="2 5">DSM 15626</strain>
    </source>
</reference>
<accession>A0A7Y4KUE8</accession>
<comment type="caution">
    <text evidence="3">The sequence shown here is derived from an EMBL/GenBank/DDBJ whole genome shotgun (WGS) entry which is preliminary data.</text>
</comment>
<protein>
    <recommendedName>
        <fullName evidence="6">DUF998 domain-containing protein</fullName>
    </recommendedName>
</protein>
<dbReference type="Proteomes" id="UP000553957">
    <property type="component" value="Unassembled WGS sequence"/>
</dbReference>
<evidence type="ECO:0008006" key="6">
    <source>
        <dbReference type="Google" id="ProtNLM"/>
    </source>
</evidence>